<comment type="caution">
    <text evidence="3">The sequence shown here is derived from an EMBL/GenBank/DDBJ whole genome shotgun (WGS) entry which is preliminary data.</text>
</comment>
<sequence>MFINACLKISLVAFVLYILWFLFFCFKKTKNLPIKKGNLIYELFIMMPLLNEEKTVSRYISKLNDELDKVDETIIPNIVLIDDDSDDQTLKELNKYANTLKIYQRTKIHILNRKKPNAQTGKGDVLNFGINYISKLPHTLSEKQIIIGIIDADGFISHNDINDIIGTFEKNNISMVQCSVGMFNKKQNWLSKMQDLEFMGNNAFMQECRNIIGQAIASGNGQFVTLKMAEDVKWGKSLLEDLEFTLRGLFKNHRALFLPSATVYQEAVPSLKPLIVQRVRWCQGSMQCLFKYGKEIMINRLITPAVKFDLVLLLILPFCSMLLNIANIVTLLVQLHNALTGHLISTIFILSTIAILSIMVWLIVLKKYLKITKDNFKFSHIITIIECMAYNILLSFVPYISFKNLLKKNNSWAKTSHGQVELDVEDIEKL</sequence>
<evidence type="ECO:0000256" key="1">
    <source>
        <dbReference type="SAM" id="Phobius"/>
    </source>
</evidence>
<dbReference type="STRING" id="1423815.FC27_GL001612"/>
<proteinExistence type="predicted"/>
<evidence type="ECO:0000259" key="2">
    <source>
        <dbReference type="Pfam" id="PF13632"/>
    </source>
</evidence>
<dbReference type="PATRIC" id="fig|1423815.3.peg.1649"/>
<feature type="transmembrane region" description="Helical" evidence="1">
    <location>
        <begin position="339"/>
        <end position="364"/>
    </location>
</feature>
<dbReference type="GO" id="GO:0016740">
    <property type="term" value="F:transferase activity"/>
    <property type="evidence" value="ECO:0007669"/>
    <property type="project" value="UniProtKB-KW"/>
</dbReference>
<feature type="transmembrane region" description="Helical" evidence="1">
    <location>
        <begin position="376"/>
        <end position="400"/>
    </location>
</feature>
<feature type="transmembrane region" description="Helical" evidence="1">
    <location>
        <begin position="310"/>
        <end position="333"/>
    </location>
</feature>
<protein>
    <submittedName>
        <fullName evidence="3">Family 2 glycosyl transferase</fullName>
    </submittedName>
</protein>
<dbReference type="InterPro" id="IPR029044">
    <property type="entry name" value="Nucleotide-diphossugar_trans"/>
</dbReference>
<keyword evidence="1" id="KW-0812">Transmembrane</keyword>
<dbReference type="RefSeq" id="WP_010624148.1">
    <property type="nucleotide sequence ID" value="NZ_AZFA01000004.1"/>
</dbReference>
<dbReference type="SUPFAM" id="SSF53448">
    <property type="entry name" value="Nucleotide-diphospho-sugar transferases"/>
    <property type="match status" value="1"/>
</dbReference>
<evidence type="ECO:0000313" key="3">
    <source>
        <dbReference type="EMBL" id="KRL67588.1"/>
    </source>
</evidence>
<dbReference type="EMBL" id="AZFA01000004">
    <property type="protein sequence ID" value="KRL67588.1"/>
    <property type="molecule type" value="Genomic_DNA"/>
</dbReference>
<keyword evidence="4" id="KW-1185">Reference proteome</keyword>
<dbReference type="PANTHER" id="PTHR43630">
    <property type="entry name" value="POLY-BETA-1,6-N-ACETYL-D-GLUCOSAMINE SYNTHASE"/>
    <property type="match status" value="1"/>
</dbReference>
<keyword evidence="1" id="KW-1133">Transmembrane helix</keyword>
<gene>
    <name evidence="3" type="ORF">FC27_GL001612</name>
</gene>
<keyword evidence="1" id="KW-0472">Membrane</keyword>
<dbReference type="AlphaFoldDB" id="A0A0R1SJ55"/>
<dbReference type="PANTHER" id="PTHR43630:SF2">
    <property type="entry name" value="GLYCOSYLTRANSFERASE"/>
    <property type="match status" value="1"/>
</dbReference>
<reference evidence="3 4" key="1">
    <citation type="journal article" date="2015" name="Genome Announc.">
        <title>Expanding the biotechnology potential of lactobacilli through comparative genomics of 213 strains and associated genera.</title>
        <authorList>
            <person name="Sun Z."/>
            <person name="Harris H.M."/>
            <person name="McCann A."/>
            <person name="Guo C."/>
            <person name="Argimon S."/>
            <person name="Zhang W."/>
            <person name="Yang X."/>
            <person name="Jeffery I.B."/>
            <person name="Cooney J.C."/>
            <person name="Kagawa T.F."/>
            <person name="Liu W."/>
            <person name="Song Y."/>
            <person name="Salvetti E."/>
            <person name="Wrobel A."/>
            <person name="Rasinkangas P."/>
            <person name="Parkhill J."/>
            <person name="Rea M.C."/>
            <person name="O'Sullivan O."/>
            <person name="Ritari J."/>
            <person name="Douillard F.P."/>
            <person name="Paul Ross R."/>
            <person name="Yang R."/>
            <person name="Briner A.E."/>
            <person name="Felis G.E."/>
            <person name="de Vos W.M."/>
            <person name="Barrangou R."/>
            <person name="Klaenhammer T.R."/>
            <person name="Caufield P.W."/>
            <person name="Cui Y."/>
            <person name="Zhang H."/>
            <person name="O'Toole P.W."/>
        </authorList>
    </citation>
    <scope>NUCLEOTIDE SEQUENCE [LARGE SCALE GENOMIC DNA]</scope>
    <source>
        <strain evidence="3 4">DSM 14857</strain>
    </source>
</reference>
<dbReference type="Gene3D" id="3.90.550.10">
    <property type="entry name" value="Spore Coat Polysaccharide Biosynthesis Protein SpsA, Chain A"/>
    <property type="match status" value="1"/>
</dbReference>
<accession>A0A0R1SJ55</accession>
<dbReference type="eggNOG" id="COG1215">
    <property type="taxonomic scope" value="Bacteria"/>
</dbReference>
<organism evidence="3 4">
    <name type="scientific">Companilactobacillus versmoldensis DSM 14857 = KCTC 3814</name>
    <dbReference type="NCBI Taxonomy" id="1423815"/>
    <lineage>
        <taxon>Bacteria</taxon>
        <taxon>Bacillati</taxon>
        <taxon>Bacillota</taxon>
        <taxon>Bacilli</taxon>
        <taxon>Lactobacillales</taxon>
        <taxon>Lactobacillaceae</taxon>
        <taxon>Companilactobacillus</taxon>
    </lineage>
</organism>
<dbReference type="Proteomes" id="UP000051647">
    <property type="component" value="Unassembled WGS sequence"/>
</dbReference>
<keyword evidence="3" id="KW-0808">Transferase</keyword>
<feature type="transmembrane region" description="Helical" evidence="1">
    <location>
        <begin position="6"/>
        <end position="26"/>
    </location>
</feature>
<dbReference type="InterPro" id="IPR001173">
    <property type="entry name" value="Glyco_trans_2-like"/>
</dbReference>
<name>A0A0R1SJ55_9LACO</name>
<dbReference type="Pfam" id="PF13632">
    <property type="entry name" value="Glyco_trans_2_3"/>
    <property type="match status" value="1"/>
</dbReference>
<evidence type="ECO:0000313" key="4">
    <source>
        <dbReference type="Proteomes" id="UP000051647"/>
    </source>
</evidence>
<feature type="domain" description="Glycosyltransferase 2-like" evidence="2">
    <location>
        <begin position="146"/>
        <end position="362"/>
    </location>
</feature>